<keyword evidence="5 6" id="KW-0804">Transcription</keyword>
<evidence type="ECO:0000313" key="9">
    <source>
        <dbReference type="Proteomes" id="UP000325182"/>
    </source>
</evidence>
<dbReference type="AlphaFoldDB" id="A0A5D4MIF5"/>
<accession>A0A5D4MIF5</accession>
<dbReference type="Pfam" id="PF04542">
    <property type="entry name" value="Sigma70_r2"/>
    <property type="match status" value="1"/>
</dbReference>
<reference evidence="8 9" key="1">
    <citation type="submission" date="2019-08" db="EMBL/GenBank/DDBJ databases">
        <title>Bacillus genomes from the desert of Cuatro Cienegas, Coahuila.</title>
        <authorList>
            <person name="Olmedo-Alvarez G."/>
        </authorList>
    </citation>
    <scope>NUCLEOTIDE SEQUENCE [LARGE SCALE GENOMIC DNA]</scope>
    <source>
        <strain evidence="8 9">CH128b_4D</strain>
    </source>
</reference>
<dbReference type="InterPro" id="IPR007627">
    <property type="entry name" value="RNA_pol_sigma70_r2"/>
</dbReference>
<dbReference type="SUPFAM" id="SSF54427">
    <property type="entry name" value="NTF2-like"/>
    <property type="match status" value="1"/>
</dbReference>
<protein>
    <recommendedName>
        <fullName evidence="6">RNA polymerase sigma factor</fullName>
    </recommendedName>
</protein>
<dbReference type="InterPro" id="IPR032710">
    <property type="entry name" value="NTF2-like_dom_sf"/>
</dbReference>
<dbReference type="GO" id="GO:0016987">
    <property type="term" value="F:sigma factor activity"/>
    <property type="evidence" value="ECO:0007669"/>
    <property type="project" value="UniProtKB-KW"/>
</dbReference>
<dbReference type="InterPro" id="IPR000838">
    <property type="entry name" value="RNA_pol_sigma70_ECF_CS"/>
</dbReference>
<dbReference type="InterPro" id="IPR036388">
    <property type="entry name" value="WH-like_DNA-bd_sf"/>
</dbReference>
<dbReference type="Gene3D" id="1.10.10.10">
    <property type="entry name" value="Winged helix-like DNA-binding domain superfamily/Winged helix DNA-binding domain"/>
    <property type="match status" value="1"/>
</dbReference>
<dbReference type="SUPFAM" id="SSF88659">
    <property type="entry name" value="Sigma3 and sigma4 domains of RNA polymerase sigma factors"/>
    <property type="match status" value="1"/>
</dbReference>
<keyword evidence="2 6" id="KW-0805">Transcription regulation</keyword>
<evidence type="ECO:0000256" key="6">
    <source>
        <dbReference type="RuleBase" id="RU000716"/>
    </source>
</evidence>
<name>A0A5D4MIF5_9BACI</name>
<evidence type="ECO:0000256" key="3">
    <source>
        <dbReference type="ARBA" id="ARBA00023082"/>
    </source>
</evidence>
<dbReference type="Proteomes" id="UP000325182">
    <property type="component" value="Unassembled WGS sequence"/>
</dbReference>
<dbReference type="PROSITE" id="PS01063">
    <property type="entry name" value="SIGMA70_ECF"/>
    <property type="match status" value="1"/>
</dbReference>
<evidence type="ECO:0000313" key="8">
    <source>
        <dbReference type="EMBL" id="TYS01114.1"/>
    </source>
</evidence>
<dbReference type="RefSeq" id="WP_148952500.1">
    <property type="nucleotide sequence ID" value="NZ_VTEG01000001.1"/>
</dbReference>
<gene>
    <name evidence="8" type="ORF">FZC84_00130</name>
</gene>
<feature type="domain" description="RNA polymerase sigma-70 region 2" evidence="7">
    <location>
        <begin position="24"/>
        <end position="89"/>
    </location>
</feature>
<keyword evidence="3 6" id="KW-0731">Sigma factor</keyword>
<dbReference type="GO" id="GO:0006352">
    <property type="term" value="P:DNA-templated transcription initiation"/>
    <property type="evidence" value="ECO:0007669"/>
    <property type="project" value="InterPro"/>
</dbReference>
<dbReference type="PANTHER" id="PTHR43133">
    <property type="entry name" value="RNA POLYMERASE ECF-TYPE SIGMA FACTO"/>
    <property type="match status" value="1"/>
</dbReference>
<dbReference type="GO" id="GO:0003677">
    <property type="term" value="F:DNA binding"/>
    <property type="evidence" value="ECO:0007669"/>
    <property type="project" value="UniProtKB-KW"/>
</dbReference>
<dbReference type="PANTHER" id="PTHR43133:SF65">
    <property type="entry name" value="ECF RNA POLYMERASE SIGMA FACTOR SIGG"/>
    <property type="match status" value="1"/>
</dbReference>
<proteinExistence type="inferred from homology"/>
<evidence type="ECO:0000256" key="2">
    <source>
        <dbReference type="ARBA" id="ARBA00023015"/>
    </source>
</evidence>
<evidence type="ECO:0000256" key="5">
    <source>
        <dbReference type="ARBA" id="ARBA00023163"/>
    </source>
</evidence>
<evidence type="ECO:0000256" key="1">
    <source>
        <dbReference type="ARBA" id="ARBA00010641"/>
    </source>
</evidence>
<comment type="similarity">
    <text evidence="1 6">Belongs to the sigma-70 factor family. ECF subfamily.</text>
</comment>
<evidence type="ECO:0000259" key="7">
    <source>
        <dbReference type="Pfam" id="PF04542"/>
    </source>
</evidence>
<dbReference type="InterPro" id="IPR014284">
    <property type="entry name" value="RNA_pol_sigma-70_dom"/>
</dbReference>
<dbReference type="InterPro" id="IPR039425">
    <property type="entry name" value="RNA_pol_sigma-70-like"/>
</dbReference>
<sequence>MESNSLKSLGGELRDLERTYKEEIEPYRSELWHYCYRLTRSPWDAEDLVQETLLKSFSMLTKLYQPVYTRAYLFKVASNLWIDWNRKNKFRNEPYNGVFISDKASSFDLELIDNLDYLIKHLTPNQYVSFLLTEIFDFKAKEAAGMIASTEGAVYTNVTRARAILKKEMNNPAVKRRSKPIQLTANDSIETLLEGFRQKDPDMIASVLNEEIVTDITHAGIEIGLSETKKNSLKDWKQVVDSQYTLEAHYVELWGRPVVAEMERKRDGQLYLSNIHYFEAEENHITYWKFYCFSWDLMKSAADELDVKLNAEYFYHIF</sequence>
<dbReference type="InterPro" id="IPR013325">
    <property type="entry name" value="RNA_pol_sigma_r2"/>
</dbReference>
<dbReference type="InterPro" id="IPR013324">
    <property type="entry name" value="RNA_pol_sigma_r3/r4-like"/>
</dbReference>
<organism evidence="8 9">
    <name type="scientific">Rossellomorea vietnamensis</name>
    <dbReference type="NCBI Taxonomy" id="218284"/>
    <lineage>
        <taxon>Bacteria</taxon>
        <taxon>Bacillati</taxon>
        <taxon>Bacillota</taxon>
        <taxon>Bacilli</taxon>
        <taxon>Bacillales</taxon>
        <taxon>Bacillaceae</taxon>
        <taxon>Rossellomorea</taxon>
    </lineage>
</organism>
<dbReference type="NCBIfam" id="TIGR02937">
    <property type="entry name" value="sigma70-ECF"/>
    <property type="match status" value="1"/>
</dbReference>
<keyword evidence="4 6" id="KW-0238">DNA-binding</keyword>
<dbReference type="Gene3D" id="1.10.1740.10">
    <property type="match status" value="1"/>
</dbReference>
<evidence type="ECO:0000256" key="4">
    <source>
        <dbReference type="ARBA" id="ARBA00023125"/>
    </source>
</evidence>
<dbReference type="EMBL" id="VTEG01000001">
    <property type="protein sequence ID" value="TYS01114.1"/>
    <property type="molecule type" value="Genomic_DNA"/>
</dbReference>
<comment type="caution">
    <text evidence="8">The sequence shown here is derived from an EMBL/GenBank/DDBJ whole genome shotgun (WGS) entry which is preliminary data.</text>
</comment>
<dbReference type="SUPFAM" id="SSF88946">
    <property type="entry name" value="Sigma2 domain of RNA polymerase sigma factors"/>
    <property type="match status" value="1"/>
</dbReference>